<dbReference type="EMBL" id="CP074347">
    <property type="protein sequence ID" value="USU99838.1"/>
    <property type="molecule type" value="Genomic_DNA"/>
</dbReference>
<protein>
    <submittedName>
        <fullName evidence="1">AAA family ATPase</fullName>
    </submittedName>
</protein>
<dbReference type="InterPro" id="IPR027417">
    <property type="entry name" value="P-loop_NTPase"/>
</dbReference>
<evidence type="ECO:0000313" key="2">
    <source>
        <dbReference type="Proteomes" id="UP001056873"/>
    </source>
</evidence>
<gene>
    <name evidence="1" type="ORF">KFQ06_17570</name>
</gene>
<dbReference type="SUPFAM" id="SSF52540">
    <property type="entry name" value="P-loop containing nucleoside triphosphate hydrolases"/>
    <property type="match status" value="1"/>
</dbReference>
<name>A0ABY5CPH6_9GAMM</name>
<dbReference type="Proteomes" id="UP001056873">
    <property type="component" value="Chromosome"/>
</dbReference>
<dbReference type="Pfam" id="PF13671">
    <property type="entry name" value="AAA_33"/>
    <property type="match status" value="1"/>
</dbReference>
<proteinExistence type="predicted"/>
<keyword evidence="2" id="KW-1185">Reference proteome</keyword>
<dbReference type="PANTHER" id="PTHR37807:SF3">
    <property type="entry name" value="OS07G0160300 PROTEIN"/>
    <property type="match status" value="1"/>
</dbReference>
<accession>A0ABY5CPH6</accession>
<dbReference type="PANTHER" id="PTHR37807">
    <property type="entry name" value="OS07G0160300 PROTEIN"/>
    <property type="match status" value="1"/>
</dbReference>
<evidence type="ECO:0000313" key="1">
    <source>
        <dbReference type="EMBL" id="USU99838.1"/>
    </source>
</evidence>
<reference evidence="1" key="1">
    <citation type="journal article" date="2022" name="BMC Genomics">
        <title>Genome sequence of the entomopathogenic Serratia entomophila isolate 626 and characterisation of the species specific itaconate degradation pathway.</title>
        <authorList>
            <person name="Vaughan A.L."/>
            <person name="Altermann E."/>
            <person name="Glare T.R."/>
            <person name="Hurst M.R.H."/>
        </authorList>
    </citation>
    <scope>NUCLEOTIDE SEQUENCE</scope>
    <source>
        <strain evidence="1">626</strain>
    </source>
</reference>
<dbReference type="Gene3D" id="3.40.50.300">
    <property type="entry name" value="P-loop containing nucleotide triphosphate hydrolases"/>
    <property type="match status" value="1"/>
</dbReference>
<dbReference type="RefSeq" id="WP_252960812.1">
    <property type="nucleotide sequence ID" value="NZ_CAMIPH010000007.1"/>
</dbReference>
<sequence length="169" mass="18232">MLIVLSGLPGSGKTTLARALAASLPALHLRIDTLEQAIRNSGVLADDIGPAGYFAAYGVAGDNLRLGHSVIADSVNPLPITREAWRQVAQRAESRWLDIEVHCSDRAEHRHRVETRRGDIDGLQPPGWQSVSTHDYAPWTTPVTRIDTAGRTVEACLAQLLPAISAARS</sequence>
<organism evidence="1 2">
    <name type="scientific">Serratia entomophila</name>
    <dbReference type="NCBI Taxonomy" id="42906"/>
    <lineage>
        <taxon>Bacteria</taxon>
        <taxon>Pseudomonadati</taxon>
        <taxon>Pseudomonadota</taxon>
        <taxon>Gammaproteobacteria</taxon>
        <taxon>Enterobacterales</taxon>
        <taxon>Yersiniaceae</taxon>
        <taxon>Serratia</taxon>
    </lineage>
</organism>